<reference evidence="1 2" key="1">
    <citation type="submission" date="2019-07" db="EMBL/GenBank/DDBJ databases">
        <title>Whole genome shotgun sequence of Vibrio sagamiensis NBRC 104589.</title>
        <authorList>
            <person name="Hosoyama A."/>
            <person name="Uohara A."/>
            <person name="Ohji S."/>
            <person name="Ichikawa N."/>
        </authorList>
    </citation>
    <scope>NUCLEOTIDE SEQUENCE [LARGE SCALE GENOMIC DNA]</scope>
    <source>
        <strain evidence="1 2">NBRC 104589</strain>
    </source>
</reference>
<dbReference type="Proteomes" id="UP000321922">
    <property type="component" value="Unassembled WGS sequence"/>
</dbReference>
<organism evidence="1 2">
    <name type="scientific">Vibrio sagamiensis NBRC 104589</name>
    <dbReference type="NCBI Taxonomy" id="1219064"/>
    <lineage>
        <taxon>Bacteria</taxon>
        <taxon>Pseudomonadati</taxon>
        <taxon>Pseudomonadota</taxon>
        <taxon>Gammaproteobacteria</taxon>
        <taxon>Vibrionales</taxon>
        <taxon>Vibrionaceae</taxon>
        <taxon>Vibrio</taxon>
    </lineage>
</organism>
<evidence type="ECO:0000313" key="1">
    <source>
        <dbReference type="EMBL" id="GEM77698.1"/>
    </source>
</evidence>
<sequence length="59" mass="6391">MGTSDTSSIFATSPYLASVRSLAELGNKALLAPQRWVLLYTRIHHLKSDGSASEFQVPA</sequence>
<protein>
    <submittedName>
        <fullName evidence="1">Uncharacterized protein</fullName>
    </submittedName>
</protein>
<gene>
    <name evidence="1" type="ORF">VSA01S_38100</name>
</gene>
<evidence type="ECO:0000313" key="2">
    <source>
        <dbReference type="Proteomes" id="UP000321922"/>
    </source>
</evidence>
<dbReference type="AlphaFoldDB" id="A0A511QK56"/>
<proteinExistence type="predicted"/>
<accession>A0A511QK56</accession>
<name>A0A511QK56_9VIBR</name>
<dbReference type="EMBL" id="BJXJ01000093">
    <property type="protein sequence ID" value="GEM77698.1"/>
    <property type="molecule type" value="Genomic_DNA"/>
</dbReference>
<keyword evidence="2" id="KW-1185">Reference proteome</keyword>
<comment type="caution">
    <text evidence="1">The sequence shown here is derived from an EMBL/GenBank/DDBJ whole genome shotgun (WGS) entry which is preliminary data.</text>
</comment>